<evidence type="ECO:0000313" key="11">
    <source>
        <dbReference type="Proteomes" id="UP000315344"/>
    </source>
</evidence>
<dbReference type="NCBIfam" id="TIGR04162">
    <property type="entry name" value="exo_VPEID"/>
    <property type="match status" value="1"/>
</dbReference>
<evidence type="ECO:0000256" key="1">
    <source>
        <dbReference type="ARBA" id="ARBA00004651"/>
    </source>
</evidence>
<reference evidence="10 11" key="1">
    <citation type="journal article" date="2017" name="Nat. Commun.">
        <title>In situ click chemistry generation of cyclooxygenase-2 inhibitors.</title>
        <authorList>
            <person name="Bhardwaj A."/>
            <person name="Kaur J."/>
            <person name="Wuest M."/>
            <person name="Wuest F."/>
        </authorList>
    </citation>
    <scope>NUCLEOTIDE SEQUENCE [LARGE SCALE GENOMIC DNA]</scope>
    <source>
        <strain evidence="10">S2_012_000_R3_94</strain>
    </source>
</reference>
<feature type="transmembrane region" description="Helical" evidence="8">
    <location>
        <begin position="64"/>
        <end position="84"/>
    </location>
</feature>
<dbReference type="InterPro" id="IPR003675">
    <property type="entry name" value="Rce1/LyrA-like_dom"/>
</dbReference>
<dbReference type="EMBL" id="VAFL01000001">
    <property type="protein sequence ID" value="TKW68823.1"/>
    <property type="molecule type" value="Genomic_DNA"/>
</dbReference>
<dbReference type="InterPro" id="IPR019127">
    <property type="entry name" value="Exosortase"/>
</dbReference>
<feature type="transmembrane region" description="Helical" evidence="8">
    <location>
        <begin position="347"/>
        <end position="366"/>
    </location>
</feature>
<dbReference type="Proteomes" id="UP000315344">
    <property type="component" value="Unassembled WGS sequence"/>
</dbReference>
<feature type="transmembrane region" description="Helical" evidence="8">
    <location>
        <begin position="402"/>
        <end position="421"/>
    </location>
</feature>
<feature type="transmembrane region" description="Helical" evidence="8">
    <location>
        <begin position="441"/>
        <end position="459"/>
    </location>
</feature>
<accession>A0A533ICG1</accession>
<dbReference type="NCBIfam" id="TIGR03008">
    <property type="entry name" value="pepcterm_CAAX"/>
    <property type="match status" value="1"/>
</dbReference>
<evidence type="ECO:0000256" key="6">
    <source>
        <dbReference type="ARBA" id="ARBA00022989"/>
    </source>
</evidence>
<feature type="transmembrane region" description="Helical" evidence="8">
    <location>
        <begin position="156"/>
        <end position="175"/>
    </location>
</feature>
<proteinExistence type="predicted"/>
<feature type="transmembrane region" description="Helical" evidence="8">
    <location>
        <begin position="233"/>
        <end position="251"/>
    </location>
</feature>
<sequence>MAVTGNTQMADARPDSVGRLRVGVICGLVAAQLLALVLVFQFGMRLECHQVASGNTCLFLRNSVARAIAVATVLILILPIRGAAFIPLISGTDRRLFHLLWTPLQITGFFLMLLPAILIDDFAASFDSVMWFWLIGAATCVTATLAWLAPASAWRATLGGLGVAPIVCLLAALALPELLSFSDGMWQLPALSDFTFARVVDVISLFPGEVTIDAPAKIVGLDNFLVLIADECSGTQGMVLVTVILTAYLYLYRQDLRFPQALLLIVIGLIGSAIFNILRISVLLWIGANHSRELALNGFHSHAGWLILTLLVIGLIWISRGIPWFFRTEAGPVATSRPVPLRSDPAAALLLPFAVFMLAELFVQTFYASPALGYPLKIAAIAATVLYLQVKPEDDAQGPGPFAVTSGLLVGIFWLITAPAADSAANLALRSQLNTLGPAALAIWAAIRVIGTVVVIPIVEERFFRGYLLDRLSGPELPRLILAIIASSVLFGLMHQRWLAGFLAGVVFAVIYLRRRRLNDAVWSHIAANAMIAAMAVATGNWALI</sequence>
<dbReference type="NCBIfam" id="TIGR04178">
    <property type="entry name" value="exo_archaeo"/>
    <property type="match status" value="1"/>
</dbReference>
<evidence type="ECO:0000256" key="4">
    <source>
        <dbReference type="ARBA" id="ARBA00022692"/>
    </source>
</evidence>
<dbReference type="Pfam" id="PF02517">
    <property type="entry name" value="Rce1-like"/>
    <property type="match status" value="1"/>
</dbReference>
<keyword evidence="4 8" id="KW-0812">Transmembrane</keyword>
<dbReference type="GO" id="GO:0004175">
    <property type="term" value="F:endopeptidase activity"/>
    <property type="evidence" value="ECO:0007669"/>
    <property type="project" value="UniProtKB-ARBA"/>
</dbReference>
<evidence type="ECO:0000256" key="3">
    <source>
        <dbReference type="ARBA" id="ARBA00022670"/>
    </source>
</evidence>
<evidence type="ECO:0000256" key="7">
    <source>
        <dbReference type="ARBA" id="ARBA00023136"/>
    </source>
</evidence>
<feature type="transmembrane region" description="Helical" evidence="8">
    <location>
        <begin position="96"/>
        <end position="118"/>
    </location>
</feature>
<dbReference type="GO" id="GO:0080120">
    <property type="term" value="P:CAAX-box protein maturation"/>
    <property type="evidence" value="ECO:0007669"/>
    <property type="project" value="UniProtKB-ARBA"/>
</dbReference>
<keyword evidence="2" id="KW-1003">Cell membrane</keyword>
<feature type="transmembrane region" description="Helical" evidence="8">
    <location>
        <begin position="20"/>
        <end position="44"/>
    </location>
</feature>
<dbReference type="InterPro" id="IPR026392">
    <property type="entry name" value="Exo/Archaeosortase_dom"/>
</dbReference>
<dbReference type="EC" id="3.4.22.-" evidence="10"/>
<dbReference type="GO" id="GO:0006508">
    <property type="term" value="P:proteolysis"/>
    <property type="evidence" value="ECO:0007669"/>
    <property type="project" value="UniProtKB-KW"/>
</dbReference>
<keyword evidence="7 8" id="KW-0472">Membrane</keyword>
<evidence type="ECO:0000256" key="2">
    <source>
        <dbReference type="ARBA" id="ARBA00022475"/>
    </source>
</evidence>
<gene>
    <name evidence="10" type="primary">xrtE</name>
    <name evidence="10" type="ORF">DI616_02180</name>
</gene>
<dbReference type="AlphaFoldDB" id="A0A533ICG1"/>
<evidence type="ECO:0000259" key="9">
    <source>
        <dbReference type="Pfam" id="PF02517"/>
    </source>
</evidence>
<dbReference type="Pfam" id="PF09721">
    <property type="entry name" value="Exosortase_EpsH"/>
    <property type="match status" value="1"/>
</dbReference>
<comment type="caution">
    <text evidence="10">The sequence shown here is derived from an EMBL/GenBank/DDBJ whole genome shotgun (WGS) entry which is preliminary data.</text>
</comment>
<feature type="transmembrane region" description="Helical" evidence="8">
    <location>
        <begin position="480"/>
        <end position="513"/>
    </location>
</feature>
<comment type="subcellular location">
    <subcellularLocation>
        <location evidence="1">Cell membrane</location>
        <topology evidence="1">Multi-pass membrane protein</topology>
    </subcellularLocation>
</comment>
<name>A0A533ICG1_PARDE</name>
<evidence type="ECO:0000256" key="8">
    <source>
        <dbReference type="SAM" id="Phobius"/>
    </source>
</evidence>
<feature type="transmembrane region" description="Helical" evidence="8">
    <location>
        <begin position="263"/>
        <end position="286"/>
    </location>
</feature>
<dbReference type="InterPro" id="IPR026420">
    <property type="entry name" value="Exo_VPEID"/>
</dbReference>
<protein>
    <submittedName>
        <fullName evidence="10">Exosortase E/protease, VPEID-CTERM system</fullName>
        <ecNumber evidence="10">3.4.22.-</ecNumber>
    </submittedName>
</protein>
<evidence type="ECO:0000313" key="10">
    <source>
        <dbReference type="EMBL" id="TKW68823.1"/>
    </source>
</evidence>
<feature type="transmembrane region" description="Helical" evidence="8">
    <location>
        <begin position="306"/>
        <end position="326"/>
    </location>
</feature>
<keyword evidence="5 10" id="KW-0378">Hydrolase</keyword>
<dbReference type="InterPro" id="IPR014346">
    <property type="entry name" value="Prenyl_protease-related"/>
</dbReference>
<dbReference type="GO" id="GO:0005886">
    <property type="term" value="C:plasma membrane"/>
    <property type="evidence" value="ECO:0007669"/>
    <property type="project" value="UniProtKB-SubCell"/>
</dbReference>
<keyword evidence="6 8" id="KW-1133">Transmembrane helix</keyword>
<organism evidence="10 11">
    <name type="scientific">Paracoccus denitrificans</name>
    <dbReference type="NCBI Taxonomy" id="266"/>
    <lineage>
        <taxon>Bacteria</taxon>
        <taxon>Pseudomonadati</taxon>
        <taxon>Pseudomonadota</taxon>
        <taxon>Alphaproteobacteria</taxon>
        <taxon>Rhodobacterales</taxon>
        <taxon>Paracoccaceae</taxon>
        <taxon>Paracoccus</taxon>
    </lineage>
</organism>
<keyword evidence="3 10" id="KW-0645">Protease</keyword>
<evidence type="ECO:0000256" key="5">
    <source>
        <dbReference type="ARBA" id="ARBA00022801"/>
    </source>
</evidence>
<feature type="transmembrane region" description="Helical" evidence="8">
    <location>
        <begin position="130"/>
        <end position="149"/>
    </location>
</feature>
<feature type="transmembrane region" description="Helical" evidence="8">
    <location>
        <begin position="525"/>
        <end position="544"/>
    </location>
</feature>
<feature type="domain" description="CAAX prenyl protease 2/Lysostaphin resistance protein A-like" evidence="9">
    <location>
        <begin position="444"/>
        <end position="531"/>
    </location>
</feature>